<dbReference type="Pfam" id="PF00116">
    <property type="entry name" value="COX2"/>
    <property type="match status" value="1"/>
</dbReference>
<evidence type="ECO:0000313" key="9">
    <source>
        <dbReference type="Proteomes" id="UP000823775"/>
    </source>
</evidence>
<gene>
    <name evidence="8" type="ORF">HAX54_010704</name>
</gene>
<comment type="cofactor">
    <cofactor evidence="1">
        <name>Cu cation</name>
        <dbReference type="ChEBI" id="CHEBI:23378"/>
    </cofactor>
</comment>
<evidence type="ECO:0000256" key="1">
    <source>
        <dbReference type="ARBA" id="ARBA00001935"/>
    </source>
</evidence>
<dbReference type="PRINTS" id="PR01166">
    <property type="entry name" value="CYCOXIDASEII"/>
</dbReference>
<reference evidence="8 9" key="1">
    <citation type="journal article" date="2021" name="BMC Genomics">
        <title>Datura genome reveals duplications of psychoactive alkaloid biosynthetic genes and high mutation rate following tissue culture.</title>
        <authorList>
            <person name="Rajewski A."/>
            <person name="Carter-House D."/>
            <person name="Stajich J."/>
            <person name="Litt A."/>
        </authorList>
    </citation>
    <scope>NUCLEOTIDE SEQUENCE [LARGE SCALE GENOMIC DNA]</scope>
    <source>
        <strain evidence="8">AR-01</strain>
    </source>
</reference>
<name>A0ABS8TGS1_DATST</name>
<dbReference type="InterPro" id="IPR008972">
    <property type="entry name" value="Cupredoxin"/>
</dbReference>
<dbReference type="SUPFAM" id="SSF49503">
    <property type="entry name" value="Cupredoxins"/>
    <property type="match status" value="1"/>
</dbReference>
<accession>A0ABS8TGS1</accession>
<keyword evidence="4" id="KW-0472">Membrane</keyword>
<evidence type="ECO:0000256" key="3">
    <source>
        <dbReference type="ARBA" id="ARBA00007866"/>
    </source>
</evidence>
<dbReference type="EMBL" id="JACEIK010001597">
    <property type="protein sequence ID" value="MCD7470684.1"/>
    <property type="molecule type" value="Genomic_DNA"/>
</dbReference>
<dbReference type="Gene3D" id="2.60.40.420">
    <property type="entry name" value="Cupredoxins - blue copper proteins"/>
    <property type="match status" value="1"/>
</dbReference>
<sequence length="201" mass="22397">MGLGEIFPICSLSLVAEAEFSPRGGFATLAPALPKPSTAIYSGEPRIARWHKVKKLESVDPRSEIDSAAKYFLWRLYAIDTVKNWDMSKFYKEKEEYMVVGPKMGREIMIFARLIRASELVGMDCVDYTIPEDDLELSQSHLLKVDNRVVLAAKSHIHFIVTSADVPHSWAVPSSGVKCDAVPGRGKQTAAQRLGLVLEEF</sequence>
<comment type="subcellular location">
    <subcellularLocation>
        <location evidence="2">Membrane</location>
    </subcellularLocation>
</comment>
<evidence type="ECO:0000313" key="8">
    <source>
        <dbReference type="EMBL" id="MCD7470684.1"/>
    </source>
</evidence>
<evidence type="ECO:0000256" key="6">
    <source>
        <dbReference type="ARBA" id="ARBA00049512"/>
    </source>
</evidence>
<protein>
    <recommendedName>
        <fullName evidence="5">Cytochrome c oxidase polypeptide II</fullName>
    </recommendedName>
</protein>
<evidence type="ECO:0000256" key="2">
    <source>
        <dbReference type="ARBA" id="ARBA00004370"/>
    </source>
</evidence>
<comment type="catalytic activity">
    <reaction evidence="6">
        <text>4 Fe(II)-[cytochrome c] + O2 + 8 H(+)(in) = 4 Fe(III)-[cytochrome c] + 2 H2O + 4 H(+)(out)</text>
        <dbReference type="Rhea" id="RHEA:11436"/>
        <dbReference type="Rhea" id="RHEA-COMP:10350"/>
        <dbReference type="Rhea" id="RHEA-COMP:14399"/>
        <dbReference type="ChEBI" id="CHEBI:15377"/>
        <dbReference type="ChEBI" id="CHEBI:15378"/>
        <dbReference type="ChEBI" id="CHEBI:15379"/>
        <dbReference type="ChEBI" id="CHEBI:29033"/>
        <dbReference type="ChEBI" id="CHEBI:29034"/>
        <dbReference type="EC" id="7.1.1.9"/>
    </reaction>
    <physiologicalReaction direction="left-to-right" evidence="6">
        <dbReference type="Rhea" id="RHEA:11437"/>
    </physiologicalReaction>
</comment>
<dbReference type="Proteomes" id="UP000823775">
    <property type="component" value="Unassembled WGS sequence"/>
</dbReference>
<feature type="domain" description="Cytochrome oxidase subunit II copper A binding" evidence="7">
    <location>
        <begin position="60"/>
        <end position="201"/>
    </location>
</feature>
<evidence type="ECO:0000256" key="5">
    <source>
        <dbReference type="ARBA" id="ARBA00031389"/>
    </source>
</evidence>
<dbReference type="PROSITE" id="PS50857">
    <property type="entry name" value="COX2_CUA"/>
    <property type="match status" value="1"/>
</dbReference>
<dbReference type="PANTHER" id="PTHR22888">
    <property type="entry name" value="CYTOCHROME C OXIDASE, SUBUNIT II"/>
    <property type="match status" value="1"/>
</dbReference>
<keyword evidence="9" id="KW-1185">Reference proteome</keyword>
<dbReference type="PANTHER" id="PTHR22888:SF9">
    <property type="entry name" value="CYTOCHROME C OXIDASE SUBUNIT 2"/>
    <property type="match status" value="1"/>
</dbReference>
<proteinExistence type="inferred from homology"/>
<comment type="similarity">
    <text evidence="3">Belongs to the cytochrome c oxidase subunit 2 family.</text>
</comment>
<comment type="caution">
    <text evidence="8">The sequence shown here is derived from an EMBL/GenBank/DDBJ whole genome shotgun (WGS) entry which is preliminary data.</text>
</comment>
<organism evidence="8 9">
    <name type="scientific">Datura stramonium</name>
    <name type="common">Jimsonweed</name>
    <name type="synonym">Common thornapple</name>
    <dbReference type="NCBI Taxonomy" id="4076"/>
    <lineage>
        <taxon>Eukaryota</taxon>
        <taxon>Viridiplantae</taxon>
        <taxon>Streptophyta</taxon>
        <taxon>Embryophyta</taxon>
        <taxon>Tracheophyta</taxon>
        <taxon>Spermatophyta</taxon>
        <taxon>Magnoliopsida</taxon>
        <taxon>eudicotyledons</taxon>
        <taxon>Gunneridae</taxon>
        <taxon>Pentapetalae</taxon>
        <taxon>asterids</taxon>
        <taxon>lamiids</taxon>
        <taxon>Solanales</taxon>
        <taxon>Solanaceae</taxon>
        <taxon>Solanoideae</taxon>
        <taxon>Datureae</taxon>
        <taxon>Datura</taxon>
    </lineage>
</organism>
<dbReference type="InterPro" id="IPR002429">
    <property type="entry name" value="CcO_II-like_C"/>
</dbReference>
<dbReference type="InterPro" id="IPR045187">
    <property type="entry name" value="CcO_II"/>
</dbReference>
<evidence type="ECO:0000256" key="4">
    <source>
        <dbReference type="ARBA" id="ARBA00023136"/>
    </source>
</evidence>
<evidence type="ECO:0000259" key="7">
    <source>
        <dbReference type="PROSITE" id="PS50857"/>
    </source>
</evidence>